<dbReference type="Proteomes" id="UP000622475">
    <property type="component" value="Unassembled WGS sequence"/>
</dbReference>
<proteinExistence type="predicted"/>
<feature type="chain" id="PRO_5036988907" evidence="1">
    <location>
        <begin position="20"/>
        <end position="195"/>
    </location>
</feature>
<dbReference type="InterPro" id="IPR036249">
    <property type="entry name" value="Thioredoxin-like_sf"/>
</dbReference>
<keyword evidence="4" id="KW-1185">Reference proteome</keyword>
<dbReference type="AlphaFoldDB" id="A0A929KVD0"/>
<reference evidence="3" key="1">
    <citation type="submission" date="2020-10" db="EMBL/GenBank/DDBJ databases">
        <title>Mucilaginibacter mali sp. nov., isolated from rhizosphere soil of apple orchard.</title>
        <authorList>
            <person name="Lee J.-S."/>
            <person name="Kim H.S."/>
            <person name="Kim J.-S."/>
        </authorList>
    </citation>
    <scope>NUCLEOTIDE SEQUENCE</scope>
    <source>
        <strain evidence="3">KCTC 22746</strain>
    </source>
</reference>
<evidence type="ECO:0000256" key="1">
    <source>
        <dbReference type="SAM" id="SignalP"/>
    </source>
</evidence>
<evidence type="ECO:0000313" key="4">
    <source>
        <dbReference type="Proteomes" id="UP000622475"/>
    </source>
</evidence>
<protein>
    <submittedName>
        <fullName evidence="3">Thioredoxin family protein</fullName>
    </submittedName>
</protein>
<dbReference type="InterPro" id="IPR013766">
    <property type="entry name" value="Thioredoxin_domain"/>
</dbReference>
<organism evidence="3 4">
    <name type="scientific">Mucilaginibacter myungsuensis</name>
    <dbReference type="NCBI Taxonomy" id="649104"/>
    <lineage>
        <taxon>Bacteria</taxon>
        <taxon>Pseudomonadati</taxon>
        <taxon>Bacteroidota</taxon>
        <taxon>Sphingobacteriia</taxon>
        <taxon>Sphingobacteriales</taxon>
        <taxon>Sphingobacteriaceae</taxon>
        <taxon>Mucilaginibacter</taxon>
    </lineage>
</organism>
<accession>A0A929KVD0</accession>
<comment type="caution">
    <text evidence="3">The sequence shown here is derived from an EMBL/GenBank/DDBJ whole genome shotgun (WGS) entry which is preliminary data.</text>
</comment>
<dbReference type="Pfam" id="PF13899">
    <property type="entry name" value="Thioredoxin_7"/>
    <property type="match status" value="1"/>
</dbReference>
<sequence length="195" mass="21549">MKKYFFIALITAFAICAKAQTATTVAPAATVNPAVTAAKARLAEAKTNPLYHPEADAKAEIAAAIKKAAAENKNVLLQWGGNWCIWCLRFHDLVKSDADLTKYMNDNFVVLHVNYSPENKNEDILASQGYPQRFGFPVFVILDSKGNRLHTQDSAFLEEGDGHSKKKVMEFFRAWTTTAIDPKTYAPKPKPATAN</sequence>
<dbReference type="RefSeq" id="WP_194110330.1">
    <property type="nucleotide sequence ID" value="NZ_JADFFL010000002.1"/>
</dbReference>
<gene>
    <name evidence="3" type="ORF">IRJ16_04450</name>
</gene>
<dbReference type="PROSITE" id="PS51352">
    <property type="entry name" value="THIOREDOXIN_2"/>
    <property type="match status" value="1"/>
</dbReference>
<evidence type="ECO:0000313" key="3">
    <source>
        <dbReference type="EMBL" id="MBE9661123.1"/>
    </source>
</evidence>
<dbReference type="Gene3D" id="3.40.30.10">
    <property type="entry name" value="Glutaredoxin"/>
    <property type="match status" value="1"/>
</dbReference>
<feature type="domain" description="Thioredoxin" evidence="2">
    <location>
        <begin position="20"/>
        <end position="177"/>
    </location>
</feature>
<evidence type="ECO:0000259" key="2">
    <source>
        <dbReference type="PROSITE" id="PS51352"/>
    </source>
</evidence>
<keyword evidence="1" id="KW-0732">Signal</keyword>
<feature type="signal peptide" evidence="1">
    <location>
        <begin position="1"/>
        <end position="19"/>
    </location>
</feature>
<dbReference type="SUPFAM" id="SSF52833">
    <property type="entry name" value="Thioredoxin-like"/>
    <property type="match status" value="1"/>
</dbReference>
<name>A0A929KVD0_9SPHI</name>
<dbReference type="EMBL" id="JADFFL010000002">
    <property type="protein sequence ID" value="MBE9661123.1"/>
    <property type="molecule type" value="Genomic_DNA"/>
</dbReference>